<comment type="caution">
    <text evidence="2">The sequence shown here is derived from an EMBL/GenBank/DDBJ whole genome shotgun (WGS) entry which is preliminary data.</text>
</comment>
<sequence length="54" mass="6404">MWPTTRNGTPCTTGENGRLHREETRDMKRTHNHPATAPRRFDPIGERLEERFSR</sequence>
<protein>
    <submittedName>
        <fullName evidence="2">Uncharacterized protein</fullName>
    </submittedName>
</protein>
<organism evidence="2 3">
    <name type="scientific">Bifidobacterium cuniculi</name>
    <dbReference type="NCBI Taxonomy" id="1688"/>
    <lineage>
        <taxon>Bacteria</taxon>
        <taxon>Bacillati</taxon>
        <taxon>Actinomycetota</taxon>
        <taxon>Actinomycetes</taxon>
        <taxon>Bifidobacteriales</taxon>
        <taxon>Bifidobacteriaceae</taxon>
        <taxon>Bifidobacterium</taxon>
    </lineage>
</organism>
<feature type="compositionally biased region" description="Basic and acidic residues" evidence="1">
    <location>
        <begin position="17"/>
        <end position="29"/>
    </location>
</feature>
<dbReference type="EMBL" id="JGYV01000011">
    <property type="protein sequence ID" value="KFI62082.1"/>
    <property type="molecule type" value="Genomic_DNA"/>
</dbReference>
<reference evidence="2 3" key="1">
    <citation type="submission" date="2014-03" db="EMBL/GenBank/DDBJ databases">
        <title>Genomics of Bifidobacteria.</title>
        <authorList>
            <person name="Ventura M."/>
            <person name="Milani C."/>
            <person name="Lugli G.A."/>
        </authorList>
    </citation>
    <scope>NUCLEOTIDE SEQUENCE [LARGE SCALE GENOMIC DNA]</scope>
    <source>
        <strain evidence="2 3">LMG 10738</strain>
    </source>
</reference>
<evidence type="ECO:0000313" key="3">
    <source>
        <dbReference type="Proteomes" id="UP000029067"/>
    </source>
</evidence>
<proteinExistence type="predicted"/>
<feature type="compositionally biased region" description="Polar residues" evidence="1">
    <location>
        <begin position="1"/>
        <end position="15"/>
    </location>
</feature>
<dbReference type="AlphaFoldDB" id="A0A087ATI2"/>
<gene>
    <name evidence="2" type="ORF">BCUN_1398</name>
</gene>
<accession>A0A087ATI2</accession>
<dbReference type="Proteomes" id="UP000029067">
    <property type="component" value="Unassembled WGS sequence"/>
</dbReference>
<feature type="compositionally biased region" description="Basic and acidic residues" evidence="1">
    <location>
        <begin position="39"/>
        <end position="54"/>
    </location>
</feature>
<dbReference type="RefSeq" id="WP_156100142.1">
    <property type="nucleotide sequence ID" value="NZ_JGYV01000011.1"/>
</dbReference>
<keyword evidence="3" id="KW-1185">Reference proteome</keyword>
<feature type="region of interest" description="Disordered" evidence="1">
    <location>
        <begin position="1"/>
        <end position="54"/>
    </location>
</feature>
<evidence type="ECO:0000313" key="2">
    <source>
        <dbReference type="EMBL" id="KFI62082.1"/>
    </source>
</evidence>
<name>A0A087ATI2_9BIFI</name>
<evidence type="ECO:0000256" key="1">
    <source>
        <dbReference type="SAM" id="MobiDB-lite"/>
    </source>
</evidence>